<reference evidence="10" key="1">
    <citation type="journal article" date="2019" name="Int. J. Syst. Evol. Microbiol.">
        <title>The Global Catalogue of Microorganisms (GCM) 10K type strain sequencing project: providing services to taxonomists for standard genome sequencing and annotation.</title>
        <authorList>
            <consortium name="The Broad Institute Genomics Platform"/>
            <consortium name="The Broad Institute Genome Sequencing Center for Infectious Disease"/>
            <person name="Wu L."/>
            <person name="Ma J."/>
        </authorList>
    </citation>
    <scope>NUCLEOTIDE SEQUENCE [LARGE SCALE GENOMIC DNA]</scope>
    <source>
        <strain evidence="10">JCM 16704</strain>
    </source>
</reference>
<dbReference type="CDD" id="cd08977">
    <property type="entry name" value="SusD"/>
    <property type="match status" value="1"/>
</dbReference>
<evidence type="ECO:0000259" key="8">
    <source>
        <dbReference type="Pfam" id="PF14322"/>
    </source>
</evidence>
<feature type="domain" description="RagB/SusD" evidence="7">
    <location>
        <begin position="316"/>
        <end position="436"/>
    </location>
</feature>
<dbReference type="InterPro" id="IPR012944">
    <property type="entry name" value="SusD_RagB_dom"/>
</dbReference>
<name>A0ABP7YN00_9SPHI</name>
<organism evidence="9 10">
    <name type="scientific">Sphingobacterium kyonggiense</name>
    <dbReference type="NCBI Taxonomy" id="714075"/>
    <lineage>
        <taxon>Bacteria</taxon>
        <taxon>Pseudomonadati</taxon>
        <taxon>Bacteroidota</taxon>
        <taxon>Sphingobacteriia</taxon>
        <taxon>Sphingobacteriales</taxon>
        <taxon>Sphingobacteriaceae</taxon>
        <taxon>Sphingobacterium</taxon>
    </lineage>
</organism>
<evidence type="ECO:0000259" key="7">
    <source>
        <dbReference type="Pfam" id="PF07980"/>
    </source>
</evidence>
<feature type="domain" description="SusD-like N-terminal" evidence="8">
    <location>
        <begin position="25"/>
        <end position="222"/>
    </location>
</feature>
<dbReference type="Pfam" id="PF14322">
    <property type="entry name" value="SusD-like_3"/>
    <property type="match status" value="1"/>
</dbReference>
<evidence type="ECO:0000256" key="1">
    <source>
        <dbReference type="ARBA" id="ARBA00004442"/>
    </source>
</evidence>
<feature type="signal peptide" evidence="6">
    <location>
        <begin position="1"/>
        <end position="26"/>
    </location>
</feature>
<dbReference type="EMBL" id="BAAAZI010000006">
    <property type="protein sequence ID" value="GAA4138617.1"/>
    <property type="molecule type" value="Genomic_DNA"/>
</dbReference>
<dbReference type="RefSeq" id="WP_344674087.1">
    <property type="nucleotide sequence ID" value="NZ_BAAAZI010000006.1"/>
</dbReference>
<proteinExistence type="inferred from homology"/>
<comment type="caution">
    <text evidence="9">The sequence shown here is derived from an EMBL/GenBank/DDBJ whole genome shotgun (WGS) entry which is preliminary data.</text>
</comment>
<comment type="similarity">
    <text evidence="2">Belongs to the SusD family.</text>
</comment>
<dbReference type="Pfam" id="PF07980">
    <property type="entry name" value="SusD_RagB"/>
    <property type="match status" value="1"/>
</dbReference>
<feature type="chain" id="PRO_5046217870" evidence="6">
    <location>
        <begin position="27"/>
        <end position="459"/>
    </location>
</feature>
<dbReference type="Proteomes" id="UP001500101">
    <property type="component" value="Unassembled WGS sequence"/>
</dbReference>
<sequence length="459" mass="52051">MKLIKSTIYSSIISLSLLLSSCESFLDIDPPKDQVSAENAFQDAKSAEATILGVYSNMNNFNNQFGSGLLAMLMSITADDYYSAFTSYDAYKLNNITPNTDYLDRLWSQPYSTIGHCNKVIEGVENSSLSAEIKKQISAEARFTRSFHYFYLVNLFKKIPLVTNSDVSSSNTQGQVSPEEVYNFLVQDLKQAEADIDDDYQGTERVRPNKKAVSALLARVYLYKGDYENAEISASKVIEDTRYQLMNNLNEVFLKTSKEALWQIQTVNTSTAGVNTWEGFSMVPVNATARGYYNVFQKTMDSFEVDDKRKTDWLKPYTITSGTFYTPYKYKIRTSIGSPVMEYNMVLRLAEQYLIRAEARLKLNKNKLAVDDVNAIRKRAGLILLPETIAANDLAIAIEKEKHLELLGEWGHRWFDLNRTNRAVAVLSQTKGNFTQEDTRIPIAQSILLSNINLKQNDQ</sequence>
<dbReference type="Gene3D" id="1.25.40.390">
    <property type="match status" value="1"/>
</dbReference>
<evidence type="ECO:0000313" key="9">
    <source>
        <dbReference type="EMBL" id="GAA4138617.1"/>
    </source>
</evidence>
<evidence type="ECO:0000256" key="6">
    <source>
        <dbReference type="SAM" id="SignalP"/>
    </source>
</evidence>
<dbReference type="PROSITE" id="PS51257">
    <property type="entry name" value="PROKAR_LIPOPROTEIN"/>
    <property type="match status" value="1"/>
</dbReference>
<comment type="subcellular location">
    <subcellularLocation>
        <location evidence="1">Cell outer membrane</location>
    </subcellularLocation>
</comment>
<gene>
    <name evidence="9" type="ORF">GCM10022216_15870</name>
</gene>
<evidence type="ECO:0000256" key="5">
    <source>
        <dbReference type="ARBA" id="ARBA00023237"/>
    </source>
</evidence>
<evidence type="ECO:0000256" key="3">
    <source>
        <dbReference type="ARBA" id="ARBA00022729"/>
    </source>
</evidence>
<accession>A0ABP7YN00</accession>
<protein>
    <submittedName>
        <fullName evidence="9">RagB/SusD family nutrient uptake outer membrane protein</fullName>
    </submittedName>
</protein>
<dbReference type="SUPFAM" id="SSF48452">
    <property type="entry name" value="TPR-like"/>
    <property type="match status" value="1"/>
</dbReference>
<keyword evidence="4" id="KW-0472">Membrane</keyword>
<evidence type="ECO:0000256" key="2">
    <source>
        <dbReference type="ARBA" id="ARBA00006275"/>
    </source>
</evidence>
<keyword evidence="10" id="KW-1185">Reference proteome</keyword>
<keyword evidence="3 6" id="KW-0732">Signal</keyword>
<dbReference type="InterPro" id="IPR033985">
    <property type="entry name" value="SusD-like_N"/>
</dbReference>
<keyword evidence="5" id="KW-0998">Cell outer membrane</keyword>
<evidence type="ECO:0000256" key="4">
    <source>
        <dbReference type="ARBA" id="ARBA00023136"/>
    </source>
</evidence>
<evidence type="ECO:0000313" key="10">
    <source>
        <dbReference type="Proteomes" id="UP001500101"/>
    </source>
</evidence>
<dbReference type="InterPro" id="IPR011990">
    <property type="entry name" value="TPR-like_helical_dom_sf"/>
</dbReference>